<gene>
    <name evidence="3" type="ORF">HU200_009435</name>
</gene>
<reference evidence="3" key="1">
    <citation type="submission" date="2020-07" db="EMBL/GenBank/DDBJ databases">
        <title>Genome sequence and genetic diversity analysis of an under-domesticated orphan crop, white fonio (Digitaria exilis).</title>
        <authorList>
            <person name="Bennetzen J.L."/>
            <person name="Chen S."/>
            <person name="Ma X."/>
            <person name="Wang X."/>
            <person name="Yssel A.E.J."/>
            <person name="Chaluvadi S.R."/>
            <person name="Johnson M."/>
            <person name="Gangashetty P."/>
            <person name="Hamidou F."/>
            <person name="Sanogo M.D."/>
            <person name="Zwaenepoel A."/>
            <person name="Wallace J."/>
            <person name="Van De Peer Y."/>
            <person name="Van Deynze A."/>
        </authorList>
    </citation>
    <scope>NUCLEOTIDE SEQUENCE</scope>
    <source>
        <tissue evidence="3">Leaves</tissue>
    </source>
</reference>
<evidence type="ECO:0000313" key="4">
    <source>
        <dbReference type="Proteomes" id="UP000636709"/>
    </source>
</evidence>
<name>A0A835FLZ9_9POAL</name>
<proteinExistence type="predicted"/>
<comment type="caution">
    <text evidence="3">The sequence shown here is derived from an EMBL/GenBank/DDBJ whole genome shotgun (WGS) entry which is preliminary data.</text>
</comment>
<evidence type="ECO:0000259" key="2">
    <source>
        <dbReference type="SMART" id="SM00256"/>
    </source>
</evidence>
<feature type="domain" description="F-box" evidence="2">
    <location>
        <begin position="84"/>
        <end position="125"/>
    </location>
</feature>
<dbReference type="AlphaFoldDB" id="A0A835FLZ9"/>
<organism evidence="3 4">
    <name type="scientific">Digitaria exilis</name>
    <dbReference type="NCBI Taxonomy" id="1010633"/>
    <lineage>
        <taxon>Eukaryota</taxon>
        <taxon>Viridiplantae</taxon>
        <taxon>Streptophyta</taxon>
        <taxon>Embryophyta</taxon>
        <taxon>Tracheophyta</taxon>
        <taxon>Spermatophyta</taxon>
        <taxon>Magnoliopsida</taxon>
        <taxon>Liliopsida</taxon>
        <taxon>Poales</taxon>
        <taxon>Poaceae</taxon>
        <taxon>PACMAD clade</taxon>
        <taxon>Panicoideae</taxon>
        <taxon>Panicodae</taxon>
        <taxon>Paniceae</taxon>
        <taxon>Anthephorinae</taxon>
        <taxon>Digitaria</taxon>
    </lineage>
</organism>
<dbReference type="PANTHER" id="PTHR35828:SF13">
    <property type="entry name" value="OS01G0152100 PROTEIN"/>
    <property type="match status" value="1"/>
</dbReference>
<feature type="region of interest" description="Disordered" evidence="1">
    <location>
        <begin position="701"/>
        <end position="721"/>
    </location>
</feature>
<dbReference type="InterPro" id="IPR001810">
    <property type="entry name" value="F-box_dom"/>
</dbReference>
<dbReference type="Pfam" id="PF12937">
    <property type="entry name" value="F-box-like"/>
    <property type="match status" value="1"/>
</dbReference>
<feature type="domain" description="F-box" evidence="2">
    <location>
        <begin position="884"/>
        <end position="929"/>
    </location>
</feature>
<dbReference type="Proteomes" id="UP000636709">
    <property type="component" value="Unassembled WGS sequence"/>
</dbReference>
<dbReference type="EMBL" id="JACEFO010000638">
    <property type="protein sequence ID" value="KAF8762469.1"/>
    <property type="molecule type" value="Genomic_DNA"/>
</dbReference>
<keyword evidence="4" id="KW-1185">Reference proteome</keyword>
<dbReference type="InterPro" id="IPR036047">
    <property type="entry name" value="F-box-like_dom_sf"/>
</dbReference>
<protein>
    <recommendedName>
        <fullName evidence="2">F-box domain-containing protein</fullName>
    </recommendedName>
</protein>
<feature type="region of interest" description="Disordered" evidence="1">
    <location>
        <begin position="22"/>
        <end position="50"/>
    </location>
</feature>
<dbReference type="OrthoDB" id="582186at2759"/>
<dbReference type="SUPFAM" id="SSF81383">
    <property type="entry name" value="F-box domain"/>
    <property type="match status" value="2"/>
</dbReference>
<dbReference type="SMART" id="SM00256">
    <property type="entry name" value="FBOX"/>
    <property type="match status" value="2"/>
</dbReference>
<evidence type="ECO:0000256" key="1">
    <source>
        <dbReference type="SAM" id="MobiDB-lite"/>
    </source>
</evidence>
<evidence type="ECO:0000313" key="3">
    <source>
        <dbReference type="EMBL" id="KAF8762469.1"/>
    </source>
</evidence>
<accession>A0A835FLZ9</accession>
<sequence>MTTVRLCVGEKRTRKAQGATVVRGGTRKTRRERSADPCAGVRRGGAGHQQGLRPGTIDMIMAAAVTTKRAGTTCSDGGGGMAALPVELLHEIFRRVGSLKDLFLFAVTSRRWLRLFTDPAFLIGLCSGHQGHRARLLGFFFRPTRLVHCDRMLRMRNEQRTSVSPPTFRPSPWSPLGPTDIPLTSFIADDGGAFNYAEPLAARRGFVLVQLVPPTFNLERIRDDTVPLLVAVFNPITGERHVPPAACVGRHAVHGCAIVTTADDGDLDGKASPTFSQLLLITRRTDTKEQWQLRSYTAATCSWSTRTLLPDDGGGGGVGVGGSAVVHQGAAHWLFMNYNASTRDYDKMYKLSVELGTASVTMAELPVRVEGTPLLCVGRDGQLMVAGVYPFHVTVWTQQQDGDAAAWLRTQVIPVPAMAVGDLRQQEVWYEFGKGTLIVLYRGGGVFILDLEKKVMEKAMNCYPSLPTSDGRISYMPYEMDLHDPAFSTSFPAMDFILDSRLCWCCYSLRLTVGVALLLYVCAQPLVAAGRWYWAHGRRAAAEAKGAAAYWSLECWRRRGLAPGGVGRGIDGGMRACVDGSVTVRAWGAGGGGGVDWWQLASQLELARYRTELKAWLGSFENPNDEFERVYELRVFCPALPAAAGSGRRRTPTTDASWPEHKNARRRVFVPGCGLTKLVTDDDDLGMLLARAQCTRARPDAMQEGVDVRQQAPRPRNNLSRPLSRYSARTIAYPLSLYCFKMCSSRSITSLVIASVARQEARTVGLLHNLVAGVGGGVAAVVSARSHAPRMILEQQLDVRILHLLDLDSSTNALNTSGLLHPTGNPRWKRIFPLVSTAAAQIPRCKLAPSLRTPSARASRDARSIMAAAVTKRAHTCSGGMAALPVELLHEIFRRVGSLKDRVKALFLCAVTSRRWLRLFTDPAFLTGLCPGHQGHRRARLLGFFFRPTRLVHTYSHLKMRNEQRTSVSPPTFRPSPWSPLGPTDTSFIDDDRGFFNYAEPLAARRGLVLVKLVPSTLNLQWTRHDTVPLLVAVFNPITGERHLSVACVYPMHMTIWTLQQQQDGGDPAAAWVRTLAIRIPVAVHSLEDPKKLETCYEFNTGTMIVLYRAGGVFILDLDEKVLEKLSRAGQSMIMAATGADPVELLLEDIHRDEMWRRPPPLGRSIDIGIDVKDEQIKEAGCGRHVVAARHEH</sequence>
<dbReference type="CDD" id="cd09917">
    <property type="entry name" value="F-box_SF"/>
    <property type="match status" value="1"/>
</dbReference>
<dbReference type="PANTHER" id="PTHR35828">
    <property type="entry name" value="OS08G0203800 PROTEIN-RELATED"/>
    <property type="match status" value="1"/>
</dbReference>